<dbReference type="InterPro" id="IPR036890">
    <property type="entry name" value="HATPase_C_sf"/>
</dbReference>
<feature type="coiled-coil region" evidence="9">
    <location>
        <begin position="171"/>
        <end position="237"/>
    </location>
</feature>
<comment type="catalytic activity">
    <reaction evidence="1">
        <text>ATP + protein L-histidine = ADP + protein N-phospho-L-histidine.</text>
        <dbReference type="EC" id="2.7.13.3"/>
    </reaction>
</comment>
<evidence type="ECO:0000256" key="5">
    <source>
        <dbReference type="ARBA" id="ARBA00022741"/>
    </source>
</evidence>
<dbReference type="PANTHER" id="PTHR43065:SF10">
    <property type="entry name" value="PEROXIDE STRESS-ACTIVATED HISTIDINE KINASE MAK3"/>
    <property type="match status" value="1"/>
</dbReference>
<dbReference type="Gene3D" id="3.30.450.40">
    <property type="match status" value="1"/>
</dbReference>
<reference evidence="11" key="1">
    <citation type="submission" date="2021-05" db="EMBL/GenBank/DDBJ databases">
        <authorList>
            <person name="Pietrasiak N."/>
            <person name="Ward R."/>
            <person name="Stajich J.E."/>
            <person name="Kurbessoian T."/>
        </authorList>
    </citation>
    <scope>NUCLEOTIDE SEQUENCE</scope>
    <source>
        <strain evidence="11">CPER-KK1</strain>
    </source>
</reference>
<feature type="domain" description="Histidine kinase" evidence="10">
    <location>
        <begin position="243"/>
        <end position="451"/>
    </location>
</feature>
<dbReference type="SUPFAM" id="SSF55781">
    <property type="entry name" value="GAF domain-like"/>
    <property type="match status" value="1"/>
</dbReference>
<dbReference type="EMBL" id="JAHHIF010000017">
    <property type="protein sequence ID" value="MBW4545640.1"/>
    <property type="molecule type" value="Genomic_DNA"/>
</dbReference>
<name>A0A951UA54_9CYAN</name>
<dbReference type="PRINTS" id="PR00344">
    <property type="entry name" value="BCTRLSENSOR"/>
</dbReference>
<evidence type="ECO:0000256" key="4">
    <source>
        <dbReference type="ARBA" id="ARBA00022679"/>
    </source>
</evidence>
<evidence type="ECO:0000313" key="12">
    <source>
        <dbReference type="Proteomes" id="UP000753908"/>
    </source>
</evidence>
<evidence type="ECO:0000259" key="10">
    <source>
        <dbReference type="PROSITE" id="PS50109"/>
    </source>
</evidence>
<keyword evidence="8" id="KW-0902">Two-component regulatory system</keyword>
<organism evidence="11 12">
    <name type="scientific">Symplocastrum torsivum CPER-KK1</name>
    <dbReference type="NCBI Taxonomy" id="450513"/>
    <lineage>
        <taxon>Bacteria</taxon>
        <taxon>Bacillati</taxon>
        <taxon>Cyanobacteriota</taxon>
        <taxon>Cyanophyceae</taxon>
        <taxon>Oscillatoriophycideae</taxon>
        <taxon>Oscillatoriales</taxon>
        <taxon>Microcoleaceae</taxon>
        <taxon>Symplocastrum</taxon>
    </lineage>
</organism>
<dbReference type="InterPro" id="IPR003594">
    <property type="entry name" value="HATPase_dom"/>
</dbReference>
<keyword evidence="7" id="KW-0067">ATP-binding</keyword>
<dbReference type="InterPro" id="IPR005467">
    <property type="entry name" value="His_kinase_dom"/>
</dbReference>
<dbReference type="Pfam" id="PF01590">
    <property type="entry name" value="GAF"/>
    <property type="match status" value="1"/>
</dbReference>
<dbReference type="Pfam" id="PF00512">
    <property type="entry name" value="HisKA"/>
    <property type="match status" value="1"/>
</dbReference>
<proteinExistence type="predicted"/>
<evidence type="ECO:0000313" key="11">
    <source>
        <dbReference type="EMBL" id="MBW4545640.1"/>
    </source>
</evidence>
<comment type="caution">
    <text evidence="11">The sequence shown here is derived from an EMBL/GenBank/DDBJ whole genome shotgun (WGS) entry which is preliminary data.</text>
</comment>
<dbReference type="CDD" id="cd00082">
    <property type="entry name" value="HisKA"/>
    <property type="match status" value="1"/>
</dbReference>
<dbReference type="GO" id="GO:0005524">
    <property type="term" value="F:ATP binding"/>
    <property type="evidence" value="ECO:0007669"/>
    <property type="project" value="UniProtKB-KW"/>
</dbReference>
<dbReference type="EC" id="2.7.13.3" evidence="2"/>
<dbReference type="GO" id="GO:0000155">
    <property type="term" value="F:phosphorelay sensor kinase activity"/>
    <property type="evidence" value="ECO:0007669"/>
    <property type="project" value="InterPro"/>
</dbReference>
<accession>A0A951UA54</accession>
<dbReference type="Proteomes" id="UP000753908">
    <property type="component" value="Unassembled WGS sequence"/>
</dbReference>
<evidence type="ECO:0000256" key="9">
    <source>
        <dbReference type="SAM" id="Coils"/>
    </source>
</evidence>
<dbReference type="InterPro" id="IPR029016">
    <property type="entry name" value="GAF-like_dom_sf"/>
</dbReference>
<reference evidence="11" key="2">
    <citation type="journal article" date="2022" name="Microbiol. Resour. Announc.">
        <title>Metagenome Sequencing to Explore Phylogenomics of Terrestrial Cyanobacteria.</title>
        <authorList>
            <person name="Ward R.D."/>
            <person name="Stajich J.E."/>
            <person name="Johansen J.R."/>
            <person name="Huntemann M."/>
            <person name="Clum A."/>
            <person name="Foster B."/>
            <person name="Foster B."/>
            <person name="Roux S."/>
            <person name="Palaniappan K."/>
            <person name="Varghese N."/>
            <person name="Mukherjee S."/>
            <person name="Reddy T.B.K."/>
            <person name="Daum C."/>
            <person name="Copeland A."/>
            <person name="Chen I.A."/>
            <person name="Ivanova N.N."/>
            <person name="Kyrpides N.C."/>
            <person name="Shapiro N."/>
            <person name="Eloe-Fadrosh E.A."/>
            <person name="Pietrasiak N."/>
        </authorList>
    </citation>
    <scope>NUCLEOTIDE SEQUENCE</scope>
    <source>
        <strain evidence="11">CPER-KK1</strain>
    </source>
</reference>
<dbReference type="PROSITE" id="PS50109">
    <property type="entry name" value="HIS_KIN"/>
    <property type="match status" value="1"/>
</dbReference>
<dbReference type="SUPFAM" id="SSF55874">
    <property type="entry name" value="ATPase domain of HSP90 chaperone/DNA topoisomerase II/histidine kinase"/>
    <property type="match status" value="1"/>
</dbReference>
<dbReference type="SMART" id="SM00065">
    <property type="entry name" value="GAF"/>
    <property type="match status" value="1"/>
</dbReference>
<dbReference type="Pfam" id="PF02518">
    <property type="entry name" value="HATPase_c"/>
    <property type="match status" value="1"/>
</dbReference>
<evidence type="ECO:0000256" key="6">
    <source>
        <dbReference type="ARBA" id="ARBA00022777"/>
    </source>
</evidence>
<dbReference type="PANTHER" id="PTHR43065">
    <property type="entry name" value="SENSOR HISTIDINE KINASE"/>
    <property type="match status" value="1"/>
</dbReference>
<keyword evidence="9" id="KW-0175">Coiled coil</keyword>
<dbReference type="AlphaFoldDB" id="A0A951UA54"/>
<evidence type="ECO:0000256" key="8">
    <source>
        <dbReference type="ARBA" id="ARBA00023012"/>
    </source>
</evidence>
<protein>
    <recommendedName>
        <fullName evidence="2">histidine kinase</fullName>
        <ecNumber evidence="2">2.7.13.3</ecNumber>
    </recommendedName>
</protein>
<keyword evidence="5" id="KW-0547">Nucleotide-binding</keyword>
<evidence type="ECO:0000256" key="3">
    <source>
        <dbReference type="ARBA" id="ARBA00022553"/>
    </source>
</evidence>
<evidence type="ECO:0000256" key="1">
    <source>
        <dbReference type="ARBA" id="ARBA00000085"/>
    </source>
</evidence>
<dbReference type="SMART" id="SM00387">
    <property type="entry name" value="HATPase_c"/>
    <property type="match status" value="1"/>
</dbReference>
<evidence type="ECO:0000256" key="7">
    <source>
        <dbReference type="ARBA" id="ARBA00022840"/>
    </source>
</evidence>
<dbReference type="SUPFAM" id="SSF47384">
    <property type="entry name" value="Homodimeric domain of signal transducing histidine kinase"/>
    <property type="match status" value="1"/>
</dbReference>
<evidence type="ECO:0000256" key="2">
    <source>
        <dbReference type="ARBA" id="ARBA00012438"/>
    </source>
</evidence>
<keyword evidence="4" id="KW-0808">Transferase</keyword>
<dbReference type="Gene3D" id="3.30.565.10">
    <property type="entry name" value="Histidine kinase-like ATPase, C-terminal domain"/>
    <property type="match status" value="1"/>
</dbReference>
<keyword evidence="6" id="KW-0418">Kinase</keyword>
<dbReference type="Gene3D" id="1.10.287.130">
    <property type="match status" value="1"/>
</dbReference>
<keyword evidence="3" id="KW-0597">Phosphoprotein</keyword>
<sequence length="452" mass="50210">MSLDTFRWQQEQHALEVLSSLSYRTDELKDYLQAVARGVSELIGLDWSVVTLCQDGQERILSSTLDLGEAGDRAYNLHGTLTGTVIATGAPLVVEDAKACTDYGQAPEGYRAYLGVPLRTSIGEVIGTICSFQRQPRCFTDQEVRIAEIFAERAAMAIDNYQLYQQQRQFNQILEAEVAQRTKELQMAQAQLIEANNRLEAQVEQRTAELRQTNEQLQAEMNERKQAEQEIARLAEIGELAAMIVHEVRNPLTTVLMGLSALGRIELPEHAQLRLVLALEEADRLKRLLDEILLYAKRQVLECQALEVNDFVAGMLDSIRTLPAAKGRRIELVSMLPSAWIFGDCDKLKQVFINLIENACEAVADDEVITWRTDFGISPDRVCISIHNAGTPIPMDILSQLGTPFFTTKPCGNGLGLAIVKRIVKAHAGELIIQSEVGIGTIVSVQLPRLGN</sequence>
<dbReference type="InterPro" id="IPR004358">
    <property type="entry name" value="Sig_transdc_His_kin-like_C"/>
</dbReference>
<dbReference type="InterPro" id="IPR003661">
    <property type="entry name" value="HisK_dim/P_dom"/>
</dbReference>
<dbReference type="InterPro" id="IPR003018">
    <property type="entry name" value="GAF"/>
</dbReference>
<dbReference type="InterPro" id="IPR036097">
    <property type="entry name" value="HisK_dim/P_sf"/>
</dbReference>
<dbReference type="SMART" id="SM00388">
    <property type="entry name" value="HisKA"/>
    <property type="match status" value="1"/>
</dbReference>
<gene>
    <name evidence="11" type="ORF">KME25_14500</name>
</gene>